<dbReference type="Proteomes" id="UP000095283">
    <property type="component" value="Unplaced"/>
</dbReference>
<organism evidence="1 2">
    <name type="scientific">Heterorhabditis bacteriophora</name>
    <name type="common">Entomopathogenic nematode worm</name>
    <dbReference type="NCBI Taxonomy" id="37862"/>
    <lineage>
        <taxon>Eukaryota</taxon>
        <taxon>Metazoa</taxon>
        <taxon>Ecdysozoa</taxon>
        <taxon>Nematoda</taxon>
        <taxon>Chromadorea</taxon>
        <taxon>Rhabditida</taxon>
        <taxon>Rhabditina</taxon>
        <taxon>Rhabditomorpha</taxon>
        <taxon>Strongyloidea</taxon>
        <taxon>Heterorhabditidae</taxon>
        <taxon>Heterorhabditis</taxon>
    </lineage>
</organism>
<proteinExistence type="predicted"/>
<name>A0A1I7W8G6_HETBA</name>
<evidence type="ECO:0000313" key="1">
    <source>
        <dbReference type="Proteomes" id="UP000095283"/>
    </source>
</evidence>
<reference evidence="2" key="1">
    <citation type="submission" date="2016-11" db="UniProtKB">
        <authorList>
            <consortium name="WormBaseParasite"/>
        </authorList>
    </citation>
    <scope>IDENTIFICATION</scope>
</reference>
<dbReference type="AlphaFoldDB" id="A0A1I7W8G6"/>
<dbReference type="WBParaSite" id="Hba_00940">
    <property type="protein sequence ID" value="Hba_00940"/>
    <property type="gene ID" value="Hba_00940"/>
</dbReference>
<accession>A0A1I7W8G6</accession>
<protein>
    <submittedName>
        <fullName evidence="2">Uncharacterized protein</fullName>
    </submittedName>
</protein>
<sequence>MNSMLLPFDARKISCKYNCDTIEFYCRTIKYYVVFY</sequence>
<keyword evidence="1" id="KW-1185">Reference proteome</keyword>
<evidence type="ECO:0000313" key="2">
    <source>
        <dbReference type="WBParaSite" id="Hba_00940"/>
    </source>
</evidence>